<feature type="transmembrane region" description="Helical" evidence="1">
    <location>
        <begin position="276"/>
        <end position="296"/>
    </location>
</feature>
<dbReference type="RefSeq" id="WP_154527333.1">
    <property type="nucleotide sequence ID" value="NZ_VULZ01000018.1"/>
</dbReference>
<accession>A0A6L5XBU7</accession>
<feature type="transmembrane region" description="Helical" evidence="1">
    <location>
        <begin position="54"/>
        <end position="71"/>
    </location>
</feature>
<feature type="transmembrane region" description="Helical" evidence="1">
    <location>
        <begin position="21"/>
        <end position="42"/>
    </location>
</feature>
<feature type="transmembrane region" description="Helical" evidence="1">
    <location>
        <begin position="184"/>
        <end position="204"/>
    </location>
</feature>
<evidence type="ECO:0000256" key="1">
    <source>
        <dbReference type="SAM" id="Phobius"/>
    </source>
</evidence>
<dbReference type="EMBL" id="VULZ01000018">
    <property type="protein sequence ID" value="MSS15962.1"/>
    <property type="molecule type" value="Genomic_DNA"/>
</dbReference>
<organism evidence="2 3">
    <name type="scientific">Porcincola intestinalis</name>
    <dbReference type="NCBI Taxonomy" id="2606632"/>
    <lineage>
        <taxon>Bacteria</taxon>
        <taxon>Bacillati</taxon>
        <taxon>Bacillota</taxon>
        <taxon>Clostridia</taxon>
        <taxon>Lachnospirales</taxon>
        <taxon>Lachnospiraceae</taxon>
        <taxon>Porcincola</taxon>
    </lineage>
</organism>
<keyword evidence="1" id="KW-1133">Transmembrane helix</keyword>
<protein>
    <submittedName>
        <fullName evidence="2">Uncharacterized protein</fullName>
    </submittedName>
</protein>
<gene>
    <name evidence="2" type="ORF">FYJ35_13165</name>
</gene>
<keyword evidence="1" id="KW-0472">Membrane</keyword>
<comment type="caution">
    <text evidence="2">The sequence shown here is derived from an EMBL/GenBank/DDBJ whole genome shotgun (WGS) entry which is preliminary data.</text>
</comment>
<feature type="transmembrane region" description="Helical" evidence="1">
    <location>
        <begin position="308"/>
        <end position="326"/>
    </location>
</feature>
<keyword evidence="3" id="KW-1185">Reference proteome</keyword>
<feature type="transmembrane region" description="Helical" evidence="1">
    <location>
        <begin position="404"/>
        <end position="424"/>
    </location>
</feature>
<name>A0A6L5XBU7_9FIRM</name>
<proteinExistence type="predicted"/>
<feature type="transmembrane region" description="Helical" evidence="1">
    <location>
        <begin position="136"/>
        <end position="154"/>
    </location>
</feature>
<feature type="transmembrane region" description="Helical" evidence="1">
    <location>
        <begin position="350"/>
        <end position="371"/>
    </location>
</feature>
<feature type="transmembrane region" description="Helical" evidence="1">
    <location>
        <begin position="161"/>
        <end position="178"/>
    </location>
</feature>
<feature type="transmembrane region" description="Helical" evidence="1">
    <location>
        <begin position="377"/>
        <end position="397"/>
    </location>
</feature>
<evidence type="ECO:0000313" key="3">
    <source>
        <dbReference type="Proteomes" id="UP000481852"/>
    </source>
</evidence>
<evidence type="ECO:0000313" key="2">
    <source>
        <dbReference type="EMBL" id="MSS15962.1"/>
    </source>
</evidence>
<keyword evidence="1" id="KW-0812">Transmembrane</keyword>
<sequence>MKVYKYLFLNRIRENIRLVKNLYAALIGLLIAAIWAFWVFGWPLYLSITAEPTLNKKFFAICMGILLFFSLKKNIGRVSPQIIVKPMTLFCFDDSRLQRLFALKFVVKVIKYTIFSAILSFITCGSIHVKAFVSCFFSYSLCLMIGTLTAWGIYNSENKVCIILLRITALAGGVISAFCLKAHILIIINLIIISVLLVYCNRFLEINYYKYNDDMVYYEKVLEAQNNNNVILLKQYSKEKLVRKIPHTRKKSWILDHYPLIWKAFISISRTGRTPIIIGVILFTLSFTIYTIPFFWEFPILEIKEVRYFVLLMGIYSIAQISIREFSSQIIDFMEKQANGLFLPVKEKKIIFQFALFPWLYITAISIVISVLLKGKVYYNILYWVFLSVYLLVTMTLSVKNRKLLSKLYVLFSVSVFAISILFLL</sequence>
<dbReference type="AlphaFoldDB" id="A0A6L5XBU7"/>
<reference evidence="2 3" key="1">
    <citation type="submission" date="2019-08" db="EMBL/GenBank/DDBJ databases">
        <title>In-depth cultivation of the pig gut microbiome towards novel bacterial diversity and tailored functional studies.</title>
        <authorList>
            <person name="Wylensek D."/>
            <person name="Hitch T.C.A."/>
            <person name="Clavel T."/>
        </authorList>
    </citation>
    <scope>NUCLEOTIDE SEQUENCE [LARGE SCALE GENOMIC DNA]</scope>
    <source>
        <strain evidence="2 3">Oil+RF-744-WCA-WT-11</strain>
    </source>
</reference>
<dbReference type="Proteomes" id="UP000481852">
    <property type="component" value="Unassembled WGS sequence"/>
</dbReference>
<feature type="transmembrane region" description="Helical" evidence="1">
    <location>
        <begin position="109"/>
        <end position="130"/>
    </location>
</feature>